<dbReference type="Gene3D" id="3.30.1050.10">
    <property type="entry name" value="SCP2 sterol-binding domain"/>
    <property type="match status" value="1"/>
</dbReference>
<dbReference type="Proteomes" id="UP000295399">
    <property type="component" value="Unassembled WGS sequence"/>
</dbReference>
<dbReference type="OrthoDB" id="9809312at2"/>
<name>A0A4R2PID8_RHOSA</name>
<reference evidence="2 3" key="1">
    <citation type="submission" date="2019-03" db="EMBL/GenBank/DDBJ databases">
        <title>Genomic Encyclopedia of Type Strains, Phase IV (KMG-IV): sequencing the most valuable type-strain genomes for metagenomic binning, comparative biology and taxonomic classification.</title>
        <authorList>
            <person name="Goeker M."/>
        </authorList>
    </citation>
    <scope>NUCLEOTIDE SEQUENCE [LARGE SCALE GENOMIC DNA]</scope>
    <source>
        <strain evidence="2 3">DSM 2132</strain>
    </source>
</reference>
<keyword evidence="3" id="KW-1185">Reference proteome</keyword>
<evidence type="ECO:0000259" key="1">
    <source>
        <dbReference type="Pfam" id="PF02036"/>
    </source>
</evidence>
<dbReference type="RefSeq" id="WP_132708138.1">
    <property type="nucleotide sequence ID" value="NZ_JACIGF010000004.1"/>
</dbReference>
<dbReference type="InParanoid" id="A0A4R2PID8"/>
<sequence>MSLEDMTNSVREKVSGASLNATVKFDMGDTGVIRLIGGNPPEVDNDDAAADCTIKVAQSDLQDILDGAQDAQTAFMMGKLQVEGDMGAAMQLAGAL</sequence>
<dbReference type="SUPFAM" id="SSF55718">
    <property type="entry name" value="SCP-like"/>
    <property type="match status" value="1"/>
</dbReference>
<dbReference type="EMBL" id="SLXO01000004">
    <property type="protein sequence ID" value="TCP35233.1"/>
    <property type="molecule type" value="Genomic_DNA"/>
</dbReference>
<evidence type="ECO:0000313" key="3">
    <source>
        <dbReference type="Proteomes" id="UP000295399"/>
    </source>
</evidence>
<comment type="caution">
    <text evidence="2">The sequence shown here is derived from an EMBL/GenBank/DDBJ whole genome shotgun (WGS) entry which is preliminary data.</text>
</comment>
<gene>
    <name evidence="2" type="ORF">EV659_10483</name>
</gene>
<accession>A0A4R2PID8</accession>
<dbReference type="Pfam" id="PF02036">
    <property type="entry name" value="SCP2"/>
    <property type="match status" value="1"/>
</dbReference>
<proteinExistence type="predicted"/>
<organism evidence="2 3">
    <name type="scientific">Rhodothalassium salexigens DSM 2132</name>
    <dbReference type="NCBI Taxonomy" id="1188247"/>
    <lineage>
        <taxon>Bacteria</taxon>
        <taxon>Pseudomonadati</taxon>
        <taxon>Pseudomonadota</taxon>
        <taxon>Alphaproteobacteria</taxon>
        <taxon>Rhodothalassiales</taxon>
        <taxon>Rhodothalassiaceae</taxon>
        <taxon>Rhodothalassium</taxon>
    </lineage>
</organism>
<dbReference type="InterPro" id="IPR036527">
    <property type="entry name" value="SCP2_sterol-bd_dom_sf"/>
</dbReference>
<evidence type="ECO:0000313" key="2">
    <source>
        <dbReference type="EMBL" id="TCP35233.1"/>
    </source>
</evidence>
<dbReference type="AlphaFoldDB" id="A0A4R2PID8"/>
<protein>
    <submittedName>
        <fullName evidence="2">Putative sterol carrier protein</fullName>
    </submittedName>
</protein>
<dbReference type="InterPro" id="IPR003033">
    <property type="entry name" value="SCP2_sterol-bd_dom"/>
</dbReference>
<feature type="domain" description="SCP2" evidence="1">
    <location>
        <begin position="13"/>
        <end position="96"/>
    </location>
</feature>